<dbReference type="CDD" id="cd05402">
    <property type="entry name" value="NT_PAP_TUTase"/>
    <property type="match status" value="1"/>
</dbReference>
<dbReference type="InterPro" id="IPR043519">
    <property type="entry name" value="NT_sf"/>
</dbReference>
<proteinExistence type="predicted"/>
<keyword evidence="1" id="KW-1133">Transmembrane helix</keyword>
<dbReference type="GO" id="GO:0050265">
    <property type="term" value="F:RNA uridylyltransferase activity"/>
    <property type="evidence" value="ECO:0007669"/>
    <property type="project" value="TreeGrafter"/>
</dbReference>
<dbReference type="SUPFAM" id="SSF81631">
    <property type="entry name" value="PAP/OAS1 substrate-binding domain"/>
    <property type="match status" value="1"/>
</dbReference>
<organism evidence="3">
    <name type="scientific">Ananas comosus var. bracteatus</name>
    <name type="common">red pineapple</name>
    <dbReference type="NCBI Taxonomy" id="296719"/>
    <lineage>
        <taxon>Eukaryota</taxon>
        <taxon>Viridiplantae</taxon>
        <taxon>Streptophyta</taxon>
        <taxon>Embryophyta</taxon>
        <taxon>Tracheophyta</taxon>
        <taxon>Spermatophyta</taxon>
        <taxon>Magnoliopsida</taxon>
        <taxon>Liliopsida</taxon>
        <taxon>Poales</taxon>
        <taxon>Bromeliaceae</taxon>
        <taxon>Bromelioideae</taxon>
        <taxon>Ananas</taxon>
    </lineage>
</organism>
<sequence>MEYYNMSTRRISYDVLDICLKDILSTIKPSSDDERKRMHAISELETCIRSIVILKGAAVKPFGSFVSNLYTRWGDLDISIELPDSSQTPLSRKGKQYVLRNIMRALQRTGVAHSLQFIPLARVPLLICKSTYDGISCDISVNNRAGRIKSKILHWISDIDTRFRDMVLLTKEWAKAQDINDPKSGTLNSYSLCLLVIFHFQTCEPPILPPLKKIYEGNAVDDIRAYEQSDRDWLLGALIKEPKMKSSSFCGVMLVGLTILLVFDSLYVHGLSDVGFEYITERHIADICAANIRRYKSQYPIQRNRSSLSELLMSFFDKFSQIGTLSLEYAISTYTGGWQRINRNPVLLGQLPSIMIEDPFERPENAARSVGFLGKISDAFRMHITNSPLGPCSRIATPCLHF</sequence>
<dbReference type="Gene3D" id="3.30.460.10">
    <property type="entry name" value="Beta Polymerase, domain 2"/>
    <property type="match status" value="1"/>
</dbReference>
<accession>A0A6V7NU83</accession>
<dbReference type="AlphaFoldDB" id="A0A6V7NU83"/>
<reference evidence="3" key="1">
    <citation type="submission" date="2020-07" db="EMBL/GenBank/DDBJ databases">
        <authorList>
            <person name="Lin J."/>
        </authorList>
    </citation>
    <scope>NUCLEOTIDE SEQUENCE</scope>
</reference>
<feature type="domain" description="Poly(A) RNA polymerase mitochondrial-like central palm" evidence="2">
    <location>
        <begin position="20"/>
        <end position="157"/>
    </location>
</feature>
<dbReference type="Pfam" id="PF22600">
    <property type="entry name" value="MTPAP-like_central"/>
    <property type="match status" value="1"/>
</dbReference>
<dbReference type="Gene3D" id="1.10.1410.10">
    <property type="match status" value="1"/>
</dbReference>
<evidence type="ECO:0000259" key="2">
    <source>
        <dbReference type="Pfam" id="PF22600"/>
    </source>
</evidence>
<dbReference type="InterPro" id="IPR054708">
    <property type="entry name" value="MTPAP-like_central"/>
</dbReference>
<name>A0A6V7NU83_ANACO</name>
<dbReference type="SUPFAM" id="SSF81301">
    <property type="entry name" value="Nucleotidyltransferase"/>
    <property type="match status" value="1"/>
</dbReference>
<protein>
    <recommendedName>
        <fullName evidence="2">Poly(A) RNA polymerase mitochondrial-like central palm domain-containing protein</fullName>
    </recommendedName>
</protein>
<feature type="transmembrane region" description="Helical" evidence="1">
    <location>
        <begin position="249"/>
        <end position="268"/>
    </location>
</feature>
<dbReference type="GO" id="GO:0031123">
    <property type="term" value="P:RNA 3'-end processing"/>
    <property type="evidence" value="ECO:0007669"/>
    <property type="project" value="TreeGrafter"/>
</dbReference>
<dbReference type="PANTHER" id="PTHR12271">
    <property type="entry name" value="POLY A POLYMERASE CID PAP -RELATED"/>
    <property type="match status" value="1"/>
</dbReference>
<dbReference type="EMBL" id="LR862142">
    <property type="protein sequence ID" value="CAD1822107.1"/>
    <property type="molecule type" value="Genomic_DNA"/>
</dbReference>
<evidence type="ECO:0000313" key="3">
    <source>
        <dbReference type="EMBL" id="CAD1822107.1"/>
    </source>
</evidence>
<keyword evidence="1" id="KW-0812">Transmembrane</keyword>
<gene>
    <name evidence="3" type="ORF">CB5_LOCUS5318</name>
</gene>
<keyword evidence="1" id="KW-0472">Membrane</keyword>
<dbReference type="PANTHER" id="PTHR12271:SF123">
    <property type="entry name" value="PROTEIN HESO1"/>
    <property type="match status" value="1"/>
</dbReference>
<evidence type="ECO:0000256" key="1">
    <source>
        <dbReference type="SAM" id="Phobius"/>
    </source>
</evidence>